<feature type="region of interest" description="Disordered" evidence="1">
    <location>
        <begin position="340"/>
        <end position="547"/>
    </location>
</feature>
<organism evidence="2 3">
    <name type="scientific">Elasticomyces elasticus</name>
    <dbReference type="NCBI Taxonomy" id="574655"/>
    <lineage>
        <taxon>Eukaryota</taxon>
        <taxon>Fungi</taxon>
        <taxon>Dikarya</taxon>
        <taxon>Ascomycota</taxon>
        <taxon>Pezizomycotina</taxon>
        <taxon>Dothideomycetes</taxon>
        <taxon>Dothideomycetidae</taxon>
        <taxon>Mycosphaerellales</taxon>
        <taxon>Teratosphaeriaceae</taxon>
        <taxon>Elasticomyces</taxon>
    </lineage>
</organism>
<feature type="compositionally biased region" description="Polar residues" evidence="1">
    <location>
        <begin position="114"/>
        <end position="124"/>
    </location>
</feature>
<feature type="compositionally biased region" description="Basic and acidic residues" evidence="1">
    <location>
        <begin position="1016"/>
        <end position="1028"/>
    </location>
</feature>
<feature type="compositionally biased region" description="Basic and acidic residues" evidence="1">
    <location>
        <begin position="715"/>
        <end position="724"/>
    </location>
</feature>
<feature type="compositionally biased region" description="Low complexity" evidence="1">
    <location>
        <begin position="129"/>
        <end position="150"/>
    </location>
</feature>
<feature type="region of interest" description="Disordered" evidence="1">
    <location>
        <begin position="572"/>
        <end position="749"/>
    </location>
</feature>
<feature type="compositionally biased region" description="Low complexity" evidence="1">
    <location>
        <begin position="371"/>
        <end position="386"/>
    </location>
</feature>
<protein>
    <submittedName>
        <fullName evidence="2">Uncharacterized protein</fullName>
    </submittedName>
</protein>
<evidence type="ECO:0000256" key="1">
    <source>
        <dbReference type="SAM" id="MobiDB-lite"/>
    </source>
</evidence>
<feature type="compositionally biased region" description="Low complexity" evidence="1">
    <location>
        <begin position="694"/>
        <end position="706"/>
    </location>
</feature>
<feature type="compositionally biased region" description="Polar residues" evidence="1">
    <location>
        <begin position="516"/>
        <end position="525"/>
    </location>
</feature>
<feature type="region of interest" description="Disordered" evidence="1">
    <location>
        <begin position="47"/>
        <end position="243"/>
    </location>
</feature>
<sequence length="1198" mass="130911">MRTVPTLAASAAGTSLSAIGLVLGRALDDTHANTDMTAVASTYPIPLAQPHRGHPEYPSKRSFSSPLTRLTSWEGHGKTYSSGGTRQKRSWSPGAGTNSDLSMEKPTEHEEGSSSHVGTPNARPTSWLRRFSSMSTSRDSSRTPTSRPGSAVVSNSNHSLALSRTGSTTLMFPDTSPPPVQPNKLVKRNSSMGSTSSSPFSSVGSKLPLPTFRRPATSHQRSVTAQGSLSSAGAGDRMSIDHKPVDARDPAWRQYFTPRAARDEFRFGRRPNSSGIPNPIKRVYPDRRYTPVLISGREVVRTSEVEFDDGIGVDEGDETTPSTPLLEEAAMTRRSFSISDLLSSGPSRPTAIKSKVPTSKLARRGRTRVTSAPQASMGSSLSSSASNGIERPAKRRDITDPQTNHRSIYSSPTTARPEQTQAHETLITHASSTPLSQHSPLADSPRAETLTPAVTPPSLEQRRLPSANLDSTAARHVRVSATRSVAASTVGSDSEQRSVSGYSTDYQSDAVFDSFPTRTTRSSSGKRGPPIDTIFDDSPPPTFSSGRSTKLHDLLGDGQFPTFDHIGRHRHSTIEEEESVASTPVRSLHDNSVTSTPSARPGAHQLFTSSPPAMSLQADLDEPDWDAPDDLPPTEQGLGIQHAPSTPLRLRDPVKFTPFRFGGFPRPGNVTSVHSTPNRFSNGFADKANVFDWSEQQPSPSHQDQSPPRPRTVHGKKDPADRGSRTTGRRAPSGIHARSHSVPVVPDADGKRSVMANKFGTWGVGSKAVTEDWNEDFDFEEGVPPVPEISDAFLDEKRIDSGHEMFVPKSIREQQESVVANIGLLREWGLLIEELKELRIRAVGLDMLSGPHANAWQEVDAMIELADQESEEATLQPRRSPPSSPGFDFDGFDEEPTDVVMPDRSYASSIRDFEFEEGADEPGQLPSIAGSAVQPVVTRPRKDSEAVARSVIAALQSKRSVSDPTALHPPQPTKKVPFDTATLRHIVPYVNGLKRKVKDALRETEGLYSSPHRRSQAHDGPADRRLSDDEPAFVRSMFNERGPDSPTSKRRSRREEALTDNDESDDPWGDEQIDLAITKVGLIRNNVYDAFWRRLAAFEGVSHGAPDWAQKFHEHIFSRHREEPMQLVQQDVTHGVQQMVDYGGYGAAQACLTFVWRFWRGANYAPGSSQTLDLYLMGGVGLVYSFPLSSRNTYDSDA</sequence>
<feature type="compositionally biased region" description="Polar residues" evidence="1">
    <location>
        <begin position="217"/>
        <end position="231"/>
    </location>
</feature>
<feature type="compositionally biased region" description="Acidic residues" evidence="1">
    <location>
        <begin position="619"/>
        <end position="629"/>
    </location>
</feature>
<dbReference type="AlphaFoldDB" id="A0AAN7W259"/>
<accession>A0AAN7W259</accession>
<feature type="region of interest" description="Disordered" evidence="1">
    <location>
        <begin position="1004"/>
        <end position="1069"/>
    </location>
</feature>
<reference evidence="2" key="1">
    <citation type="submission" date="2023-08" db="EMBL/GenBank/DDBJ databases">
        <title>Black Yeasts Isolated from many extreme environments.</title>
        <authorList>
            <person name="Coleine C."/>
            <person name="Stajich J.E."/>
            <person name="Selbmann L."/>
        </authorList>
    </citation>
    <scope>NUCLEOTIDE SEQUENCE</scope>
    <source>
        <strain evidence="2">CCFEE 5810</strain>
    </source>
</reference>
<feature type="compositionally biased region" description="Low complexity" evidence="1">
    <location>
        <begin position="658"/>
        <end position="668"/>
    </location>
</feature>
<dbReference type="Proteomes" id="UP001310594">
    <property type="component" value="Unassembled WGS sequence"/>
</dbReference>
<feature type="compositionally biased region" description="Polar residues" evidence="1">
    <location>
        <begin position="152"/>
        <end position="170"/>
    </location>
</feature>
<feature type="compositionally biased region" description="Polar residues" evidence="1">
    <location>
        <begin position="481"/>
        <end position="507"/>
    </location>
</feature>
<evidence type="ECO:0000313" key="3">
    <source>
        <dbReference type="Proteomes" id="UP001310594"/>
    </source>
</evidence>
<proteinExistence type="predicted"/>
<name>A0AAN7W259_9PEZI</name>
<feature type="compositionally biased region" description="Polar residues" evidence="1">
    <location>
        <begin position="669"/>
        <end position="681"/>
    </location>
</feature>
<feature type="compositionally biased region" description="Polar residues" evidence="1">
    <location>
        <begin position="400"/>
        <end position="439"/>
    </location>
</feature>
<feature type="region of interest" description="Disordered" evidence="1">
    <location>
        <begin position="869"/>
        <end position="895"/>
    </location>
</feature>
<feature type="compositionally biased region" description="Acidic residues" evidence="1">
    <location>
        <begin position="1058"/>
        <end position="1069"/>
    </location>
</feature>
<feature type="region of interest" description="Disordered" evidence="1">
    <location>
        <begin position="917"/>
        <end position="944"/>
    </location>
</feature>
<feature type="compositionally biased region" description="Basic and acidic residues" evidence="1">
    <location>
        <begin position="102"/>
        <end position="113"/>
    </location>
</feature>
<evidence type="ECO:0000313" key="2">
    <source>
        <dbReference type="EMBL" id="KAK5694068.1"/>
    </source>
</evidence>
<feature type="compositionally biased region" description="Polar residues" evidence="1">
    <location>
        <begin position="61"/>
        <end position="71"/>
    </location>
</feature>
<comment type="caution">
    <text evidence="2">The sequence shown here is derived from an EMBL/GenBank/DDBJ whole genome shotgun (WGS) entry which is preliminary data.</text>
</comment>
<feature type="compositionally biased region" description="Low complexity" evidence="1">
    <location>
        <begin position="190"/>
        <end position="205"/>
    </location>
</feature>
<dbReference type="EMBL" id="JAVRQU010000016">
    <property type="protein sequence ID" value="KAK5694068.1"/>
    <property type="molecule type" value="Genomic_DNA"/>
</dbReference>
<feature type="compositionally biased region" description="Polar residues" evidence="1">
    <location>
        <begin position="580"/>
        <end position="598"/>
    </location>
</feature>
<gene>
    <name evidence="2" type="ORF">LTR97_009687</name>
</gene>